<dbReference type="PROSITE" id="PS50885">
    <property type="entry name" value="HAMP"/>
    <property type="match status" value="1"/>
</dbReference>
<keyword evidence="6" id="KW-0808">Transferase</keyword>
<keyword evidence="5" id="KW-0597">Phosphoprotein</keyword>
<dbReference type="EMBL" id="CP013023">
    <property type="protein sequence ID" value="ANF98343.1"/>
    <property type="molecule type" value="Genomic_DNA"/>
</dbReference>
<dbReference type="CDD" id="cd00082">
    <property type="entry name" value="HisKA"/>
    <property type="match status" value="1"/>
</dbReference>
<keyword evidence="9 17" id="KW-0418">Kinase</keyword>
<reference evidence="18" key="1">
    <citation type="submission" date="2015-10" db="EMBL/GenBank/DDBJ databases">
        <title>Genome of Paenibacillus bovis sp. nov.</title>
        <authorList>
            <person name="Wu Z."/>
            <person name="Gao C."/>
            <person name="Liu Z."/>
            <person name="Zheng H."/>
        </authorList>
    </citation>
    <scope>NUCLEOTIDE SEQUENCE [LARGE SCALE GENOMIC DNA]</scope>
    <source>
        <strain evidence="18">BD3526</strain>
    </source>
</reference>
<proteinExistence type="predicted"/>
<evidence type="ECO:0000313" key="18">
    <source>
        <dbReference type="Proteomes" id="UP000078148"/>
    </source>
</evidence>
<reference evidence="17 18" key="2">
    <citation type="journal article" date="2016" name="Int. J. Syst. Evol. Microbiol.">
        <title>Paenibacillus bovis sp. nov., isolated from raw yak (Bos grunniens) milk.</title>
        <authorList>
            <person name="Gao C."/>
            <person name="Han J."/>
            <person name="Liu Z."/>
            <person name="Xu X."/>
            <person name="Hang F."/>
            <person name="Wu Z."/>
        </authorList>
    </citation>
    <scope>NUCLEOTIDE SEQUENCE [LARGE SCALE GENOMIC DNA]</scope>
    <source>
        <strain evidence="17 18">BD3526</strain>
    </source>
</reference>
<keyword evidence="8" id="KW-0547">Nucleotide-binding</keyword>
<keyword evidence="13 14" id="KW-0472">Membrane</keyword>
<evidence type="ECO:0000256" key="10">
    <source>
        <dbReference type="ARBA" id="ARBA00022840"/>
    </source>
</evidence>
<dbReference type="PANTHER" id="PTHR45528">
    <property type="entry name" value="SENSOR HISTIDINE KINASE CPXA"/>
    <property type="match status" value="1"/>
</dbReference>
<evidence type="ECO:0000256" key="11">
    <source>
        <dbReference type="ARBA" id="ARBA00022989"/>
    </source>
</evidence>
<dbReference type="Gene3D" id="3.30.565.10">
    <property type="entry name" value="Histidine kinase-like ATPase, C-terminal domain"/>
    <property type="match status" value="1"/>
</dbReference>
<evidence type="ECO:0000259" key="15">
    <source>
        <dbReference type="PROSITE" id="PS50109"/>
    </source>
</evidence>
<protein>
    <recommendedName>
        <fullName evidence="3">histidine kinase</fullName>
        <ecNumber evidence="3">2.7.13.3</ecNumber>
    </recommendedName>
</protein>
<dbReference type="GO" id="GO:0005886">
    <property type="term" value="C:plasma membrane"/>
    <property type="evidence" value="ECO:0007669"/>
    <property type="project" value="UniProtKB-SubCell"/>
</dbReference>
<dbReference type="STRING" id="1616788.AR543_21655"/>
<dbReference type="SMART" id="SM00388">
    <property type="entry name" value="HisKA"/>
    <property type="match status" value="1"/>
</dbReference>
<dbReference type="PRINTS" id="PR00344">
    <property type="entry name" value="BCTRLSENSOR"/>
</dbReference>
<keyword evidence="18" id="KW-1185">Reference proteome</keyword>
<feature type="transmembrane region" description="Helical" evidence="14">
    <location>
        <begin position="7"/>
        <end position="27"/>
    </location>
</feature>
<feature type="domain" description="Histidine kinase" evidence="15">
    <location>
        <begin position="264"/>
        <end position="483"/>
    </location>
</feature>
<evidence type="ECO:0000256" key="12">
    <source>
        <dbReference type="ARBA" id="ARBA00023012"/>
    </source>
</evidence>
<feature type="transmembrane region" description="Helical" evidence="14">
    <location>
        <begin position="171"/>
        <end position="191"/>
    </location>
</feature>
<evidence type="ECO:0000256" key="5">
    <source>
        <dbReference type="ARBA" id="ARBA00022553"/>
    </source>
</evidence>
<evidence type="ECO:0000256" key="7">
    <source>
        <dbReference type="ARBA" id="ARBA00022692"/>
    </source>
</evidence>
<dbReference type="InterPro" id="IPR036097">
    <property type="entry name" value="HisK_dim/P_sf"/>
</dbReference>
<dbReference type="Gene3D" id="1.10.287.130">
    <property type="match status" value="1"/>
</dbReference>
<gene>
    <name evidence="17" type="ORF">AR543_21655</name>
</gene>
<sequence>MTIKQRLVISNILMVVIPVFISVIIILSGKLLSDQYWKSIDESENSAYADPSRLLNVTKQLIREQPHPDSNQVRKLNEYLNKNSMKLSIYSASSQKQIYNFGMLDIDADNKMMKIIWTLQGEASLSLEKESVYTQPVQVDGDRYIVSIFSKYDRYNSIDDNYELYSFLSNIFLVLLGLGTIITVIFTNRFLTHFVFRHIRQPLDNLVHAVHEIRDGNLDAHIHYPNNDEFAAVCKDFNDMAVQLKQSLQLIQRQEENRKELLASISHDLRSPLTSIRAYSEGLLDGVASTPESRQKYISMIKTKAEDIDRMVSKIFLFSKLDMGDYPYDPEVLDVHQELLSLIRATAEEYRTRGLDIEMDISDAPAAIVADQVQLDSIFTNILENSLNYKDKERCLIRISTRLQQDQLLITLTDNGPGVPEESLGKLFDAFYRSDPSRNLPHKGSGLGLAITAKAVERMGGHIEARLASTGGLCIEIILPVLQQEDL</sequence>
<dbReference type="SMART" id="SM00387">
    <property type="entry name" value="HATPase_c"/>
    <property type="match status" value="1"/>
</dbReference>
<dbReference type="InterPro" id="IPR003594">
    <property type="entry name" value="HATPase_dom"/>
</dbReference>
<dbReference type="InterPro" id="IPR005467">
    <property type="entry name" value="His_kinase_dom"/>
</dbReference>
<dbReference type="CDD" id="cd06225">
    <property type="entry name" value="HAMP"/>
    <property type="match status" value="1"/>
</dbReference>
<dbReference type="InterPro" id="IPR003661">
    <property type="entry name" value="HisK_dim/P_dom"/>
</dbReference>
<feature type="domain" description="HAMP" evidence="16">
    <location>
        <begin position="197"/>
        <end position="249"/>
    </location>
</feature>
<evidence type="ECO:0000256" key="4">
    <source>
        <dbReference type="ARBA" id="ARBA00022475"/>
    </source>
</evidence>
<dbReference type="EC" id="2.7.13.3" evidence="3"/>
<dbReference type="PROSITE" id="PS50109">
    <property type="entry name" value="HIS_KIN"/>
    <property type="match status" value="1"/>
</dbReference>
<dbReference type="Pfam" id="PF00512">
    <property type="entry name" value="HisKA"/>
    <property type="match status" value="1"/>
</dbReference>
<keyword evidence="4" id="KW-1003">Cell membrane</keyword>
<dbReference type="InterPro" id="IPR004358">
    <property type="entry name" value="Sig_transdc_His_kin-like_C"/>
</dbReference>
<evidence type="ECO:0000256" key="8">
    <source>
        <dbReference type="ARBA" id="ARBA00022741"/>
    </source>
</evidence>
<organism evidence="17 18">
    <name type="scientific">Paenibacillus bovis</name>
    <dbReference type="NCBI Taxonomy" id="1616788"/>
    <lineage>
        <taxon>Bacteria</taxon>
        <taxon>Bacillati</taxon>
        <taxon>Bacillota</taxon>
        <taxon>Bacilli</taxon>
        <taxon>Bacillales</taxon>
        <taxon>Paenibacillaceae</taxon>
        <taxon>Paenibacillus</taxon>
    </lineage>
</organism>
<comment type="catalytic activity">
    <reaction evidence="1">
        <text>ATP + protein L-histidine = ADP + protein N-phospho-L-histidine.</text>
        <dbReference type="EC" id="2.7.13.3"/>
    </reaction>
</comment>
<keyword evidence="12" id="KW-0902">Two-component regulatory system</keyword>
<evidence type="ECO:0000256" key="6">
    <source>
        <dbReference type="ARBA" id="ARBA00022679"/>
    </source>
</evidence>
<dbReference type="GO" id="GO:0005524">
    <property type="term" value="F:ATP binding"/>
    <property type="evidence" value="ECO:0007669"/>
    <property type="project" value="UniProtKB-KW"/>
</dbReference>
<dbReference type="Proteomes" id="UP000078148">
    <property type="component" value="Chromosome"/>
</dbReference>
<dbReference type="KEGG" id="pbv:AR543_21655"/>
<keyword evidence="11 14" id="KW-1133">Transmembrane helix</keyword>
<evidence type="ECO:0000259" key="16">
    <source>
        <dbReference type="PROSITE" id="PS50885"/>
    </source>
</evidence>
<dbReference type="SMART" id="SM00304">
    <property type="entry name" value="HAMP"/>
    <property type="match status" value="1"/>
</dbReference>
<dbReference type="SUPFAM" id="SSF47384">
    <property type="entry name" value="Homodimeric domain of signal transducing histidine kinase"/>
    <property type="match status" value="1"/>
</dbReference>
<evidence type="ECO:0000256" key="9">
    <source>
        <dbReference type="ARBA" id="ARBA00022777"/>
    </source>
</evidence>
<evidence type="ECO:0000313" key="17">
    <source>
        <dbReference type="EMBL" id="ANF98343.1"/>
    </source>
</evidence>
<dbReference type="InterPro" id="IPR036890">
    <property type="entry name" value="HATPase_C_sf"/>
</dbReference>
<accession>A0A172ZLC4</accession>
<dbReference type="SUPFAM" id="SSF55874">
    <property type="entry name" value="ATPase domain of HSP90 chaperone/DNA topoisomerase II/histidine kinase"/>
    <property type="match status" value="1"/>
</dbReference>
<dbReference type="PANTHER" id="PTHR45528:SF1">
    <property type="entry name" value="SENSOR HISTIDINE KINASE CPXA"/>
    <property type="match status" value="1"/>
</dbReference>
<evidence type="ECO:0000256" key="2">
    <source>
        <dbReference type="ARBA" id="ARBA00004651"/>
    </source>
</evidence>
<evidence type="ECO:0000256" key="1">
    <source>
        <dbReference type="ARBA" id="ARBA00000085"/>
    </source>
</evidence>
<evidence type="ECO:0000256" key="14">
    <source>
        <dbReference type="SAM" id="Phobius"/>
    </source>
</evidence>
<keyword evidence="7 14" id="KW-0812">Transmembrane</keyword>
<keyword evidence="10" id="KW-0067">ATP-binding</keyword>
<dbReference type="Pfam" id="PF00672">
    <property type="entry name" value="HAMP"/>
    <property type="match status" value="1"/>
</dbReference>
<dbReference type="RefSeq" id="WP_060536414.1">
    <property type="nucleotide sequence ID" value="NZ_CP013023.1"/>
</dbReference>
<name>A0A172ZLC4_9BACL</name>
<evidence type="ECO:0000256" key="13">
    <source>
        <dbReference type="ARBA" id="ARBA00023136"/>
    </source>
</evidence>
<dbReference type="GO" id="GO:0000155">
    <property type="term" value="F:phosphorelay sensor kinase activity"/>
    <property type="evidence" value="ECO:0007669"/>
    <property type="project" value="InterPro"/>
</dbReference>
<dbReference type="OrthoDB" id="335833at2"/>
<dbReference type="InterPro" id="IPR050398">
    <property type="entry name" value="HssS/ArlS-like"/>
</dbReference>
<dbReference type="Pfam" id="PF02518">
    <property type="entry name" value="HATPase_c"/>
    <property type="match status" value="1"/>
</dbReference>
<evidence type="ECO:0000256" key="3">
    <source>
        <dbReference type="ARBA" id="ARBA00012438"/>
    </source>
</evidence>
<dbReference type="SUPFAM" id="SSF158472">
    <property type="entry name" value="HAMP domain-like"/>
    <property type="match status" value="1"/>
</dbReference>
<comment type="subcellular location">
    <subcellularLocation>
        <location evidence="2">Cell membrane</location>
        <topology evidence="2">Multi-pass membrane protein</topology>
    </subcellularLocation>
</comment>
<dbReference type="InterPro" id="IPR003660">
    <property type="entry name" value="HAMP_dom"/>
</dbReference>
<dbReference type="AlphaFoldDB" id="A0A172ZLC4"/>
<dbReference type="Gene3D" id="6.10.340.10">
    <property type="match status" value="1"/>
</dbReference>